<gene>
    <name evidence="11" type="ORF">EDD78_10793</name>
</gene>
<evidence type="ECO:0000256" key="1">
    <source>
        <dbReference type="ARBA" id="ARBA00004651"/>
    </source>
</evidence>
<feature type="transmembrane region" description="Helical" evidence="10">
    <location>
        <begin position="99"/>
        <end position="121"/>
    </location>
</feature>
<dbReference type="GO" id="GO:0005886">
    <property type="term" value="C:plasma membrane"/>
    <property type="evidence" value="ECO:0007669"/>
    <property type="project" value="UniProtKB-SubCell"/>
</dbReference>
<feature type="transmembrane region" description="Helical" evidence="10">
    <location>
        <begin position="277"/>
        <end position="298"/>
    </location>
</feature>
<feature type="transmembrane region" description="Helical" evidence="10">
    <location>
        <begin position="55"/>
        <end position="78"/>
    </location>
</feature>
<dbReference type="InterPro" id="IPR045070">
    <property type="entry name" value="MATE_MepA-like"/>
</dbReference>
<feature type="transmembrane region" description="Helical" evidence="10">
    <location>
        <begin position="20"/>
        <end position="40"/>
    </location>
</feature>
<dbReference type="GO" id="GO:0015297">
    <property type="term" value="F:antiporter activity"/>
    <property type="evidence" value="ECO:0007669"/>
    <property type="project" value="InterPro"/>
</dbReference>
<reference evidence="11 12" key="1">
    <citation type="submission" date="2019-03" db="EMBL/GenBank/DDBJ databases">
        <title>Genomic Encyclopedia of Type Strains, Phase IV (KMG-IV): sequencing the most valuable type-strain genomes for metagenomic binning, comparative biology and taxonomic classification.</title>
        <authorList>
            <person name="Goeker M."/>
        </authorList>
    </citation>
    <scope>NUCLEOTIDE SEQUENCE [LARGE SCALE GENOMIC DNA]</scope>
    <source>
        <strain evidence="11 12">DSM 100433</strain>
    </source>
</reference>
<dbReference type="PANTHER" id="PTHR43823">
    <property type="entry name" value="SPORULATION PROTEIN YKVU"/>
    <property type="match status" value="1"/>
</dbReference>
<dbReference type="CDD" id="cd13143">
    <property type="entry name" value="MATE_MepA_like"/>
    <property type="match status" value="1"/>
</dbReference>
<accession>A0A9X8Y7W6</accession>
<evidence type="ECO:0000256" key="6">
    <source>
        <dbReference type="ARBA" id="ARBA00022692"/>
    </source>
</evidence>
<dbReference type="PIRSF" id="PIRSF006603">
    <property type="entry name" value="DinF"/>
    <property type="match status" value="1"/>
</dbReference>
<dbReference type="GO" id="GO:0042910">
    <property type="term" value="F:xenobiotic transmembrane transporter activity"/>
    <property type="evidence" value="ECO:0007669"/>
    <property type="project" value="InterPro"/>
</dbReference>
<keyword evidence="12" id="KW-1185">Reference proteome</keyword>
<feature type="transmembrane region" description="Helical" evidence="10">
    <location>
        <begin position="324"/>
        <end position="347"/>
    </location>
</feature>
<dbReference type="RefSeq" id="WP_132084765.1">
    <property type="nucleotide sequence ID" value="NZ_JADNAH010000002.1"/>
</dbReference>
<evidence type="ECO:0000256" key="5">
    <source>
        <dbReference type="ARBA" id="ARBA00022475"/>
    </source>
</evidence>
<dbReference type="GO" id="GO:0046677">
    <property type="term" value="P:response to antibiotic"/>
    <property type="evidence" value="ECO:0007669"/>
    <property type="project" value="UniProtKB-KW"/>
</dbReference>
<sequence>MKNAQNSVNDLGTGPVGRLLVRLAVPTITAQLINALYNIVDRMYIGHMEGVGDLALTGVGITFPIIMLISAFAALVGMGGAPLASIELGRDNRERANRILNNAATSLLILAVVLTAFFLAFKRPLLMFFGASEATIEYAVRYITIYVSGTVFVMIALGLNAFITTQGFAKEGMLTVLIGAVLNIALDPLFIFTFDMGVRGAALATILSQAVSAVWVLLFLTGKKTVLRLTLRHMPLRRDIMGAILSLGISPFIMQSTESLVMITLNSGLQRYGNDLYVGAMTIISSIMQFMSMPLMGLGQGAQPIISYNYGARNYERVKHTYKLLIKVSVIASCLLWAALQFFPQVFILIFNDKPELMEVAVHSLRIYMAGVFMIGLQFSCQQCFMAMGQAKTSLFLALLRKVILLIPLALVLPRFLGTFGIFLAEPIADITAASVTFLMFLRFSRKLFRELETKPQSEA</sequence>
<comment type="similarity">
    <text evidence="2">Belongs to the multi antimicrobial extrusion (MATE) (TC 2.A.66.1) family. MepA subfamily.</text>
</comment>
<keyword evidence="8 10" id="KW-0472">Membrane</keyword>
<dbReference type="PANTHER" id="PTHR43823:SF3">
    <property type="entry name" value="MULTIDRUG EXPORT PROTEIN MEPA"/>
    <property type="match status" value="1"/>
</dbReference>
<comment type="subcellular location">
    <subcellularLocation>
        <location evidence="1">Cell membrane</location>
        <topology evidence="1">Multi-pass membrane protein</topology>
    </subcellularLocation>
</comment>
<dbReference type="Proteomes" id="UP000294682">
    <property type="component" value="Unassembled WGS sequence"/>
</dbReference>
<keyword evidence="4" id="KW-0813">Transport</keyword>
<keyword evidence="9" id="KW-0046">Antibiotic resistance</keyword>
<evidence type="ECO:0000256" key="7">
    <source>
        <dbReference type="ARBA" id="ARBA00022989"/>
    </source>
</evidence>
<evidence type="ECO:0000313" key="12">
    <source>
        <dbReference type="Proteomes" id="UP000294682"/>
    </source>
</evidence>
<dbReference type="AlphaFoldDB" id="A0A9X8Y7W6"/>
<evidence type="ECO:0000256" key="3">
    <source>
        <dbReference type="ARBA" id="ARBA00022106"/>
    </source>
</evidence>
<dbReference type="InterPro" id="IPR002528">
    <property type="entry name" value="MATE_fam"/>
</dbReference>
<dbReference type="InterPro" id="IPR048279">
    <property type="entry name" value="MdtK-like"/>
</dbReference>
<protein>
    <recommendedName>
        <fullName evidence="3">Multidrug export protein MepA</fullName>
    </recommendedName>
</protein>
<organism evidence="11 12">
    <name type="scientific">Harryflintia acetispora</name>
    <dbReference type="NCBI Taxonomy" id="1849041"/>
    <lineage>
        <taxon>Bacteria</taxon>
        <taxon>Bacillati</taxon>
        <taxon>Bacillota</taxon>
        <taxon>Clostridia</taxon>
        <taxon>Eubacteriales</taxon>
        <taxon>Oscillospiraceae</taxon>
        <taxon>Harryflintia</taxon>
    </lineage>
</organism>
<evidence type="ECO:0000256" key="4">
    <source>
        <dbReference type="ARBA" id="ARBA00022448"/>
    </source>
</evidence>
<proteinExistence type="inferred from homology"/>
<feature type="transmembrane region" description="Helical" evidence="10">
    <location>
        <begin position="240"/>
        <end position="257"/>
    </location>
</feature>
<dbReference type="InterPro" id="IPR051327">
    <property type="entry name" value="MATE_MepA_subfamily"/>
</dbReference>
<feature type="transmembrane region" description="Helical" evidence="10">
    <location>
        <begin position="395"/>
        <end position="414"/>
    </location>
</feature>
<comment type="caution">
    <text evidence="11">The sequence shown here is derived from an EMBL/GenBank/DDBJ whole genome shotgun (WGS) entry which is preliminary data.</text>
</comment>
<feature type="transmembrane region" description="Helical" evidence="10">
    <location>
        <begin position="200"/>
        <end position="220"/>
    </location>
</feature>
<feature type="transmembrane region" description="Helical" evidence="10">
    <location>
        <begin position="174"/>
        <end position="194"/>
    </location>
</feature>
<dbReference type="NCBIfam" id="TIGR00797">
    <property type="entry name" value="matE"/>
    <property type="match status" value="1"/>
</dbReference>
<keyword evidence="6 10" id="KW-0812">Transmembrane</keyword>
<evidence type="ECO:0000256" key="10">
    <source>
        <dbReference type="SAM" id="Phobius"/>
    </source>
</evidence>
<dbReference type="Pfam" id="PF01554">
    <property type="entry name" value="MatE"/>
    <property type="match status" value="2"/>
</dbReference>
<feature type="transmembrane region" description="Helical" evidence="10">
    <location>
        <begin position="367"/>
        <end position="388"/>
    </location>
</feature>
<feature type="transmembrane region" description="Helical" evidence="10">
    <location>
        <begin position="141"/>
        <end position="162"/>
    </location>
</feature>
<keyword evidence="7 10" id="KW-1133">Transmembrane helix</keyword>
<evidence type="ECO:0000313" key="11">
    <source>
        <dbReference type="EMBL" id="TCL42992.1"/>
    </source>
</evidence>
<name>A0A9X8Y7W6_9FIRM</name>
<evidence type="ECO:0000256" key="8">
    <source>
        <dbReference type="ARBA" id="ARBA00023136"/>
    </source>
</evidence>
<evidence type="ECO:0000256" key="9">
    <source>
        <dbReference type="ARBA" id="ARBA00023251"/>
    </source>
</evidence>
<keyword evidence="5" id="KW-1003">Cell membrane</keyword>
<dbReference type="EMBL" id="SLUK01000007">
    <property type="protein sequence ID" value="TCL42992.1"/>
    <property type="molecule type" value="Genomic_DNA"/>
</dbReference>
<evidence type="ECO:0000256" key="2">
    <source>
        <dbReference type="ARBA" id="ARBA00008417"/>
    </source>
</evidence>
<feature type="transmembrane region" description="Helical" evidence="10">
    <location>
        <begin position="420"/>
        <end position="442"/>
    </location>
</feature>